<dbReference type="FunFam" id="3.10.50.40:FF:000006">
    <property type="entry name" value="Peptidyl-prolyl cis-trans isomerase"/>
    <property type="match status" value="1"/>
</dbReference>
<comment type="similarity">
    <text evidence="2 6">Belongs to the FKBP-type PPIase family.</text>
</comment>
<dbReference type="GO" id="GO:0006457">
    <property type="term" value="P:protein folding"/>
    <property type="evidence" value="ECO:0007669"/>
    <property type="project" value="InterPro"/>
</dbReference>
<organism evidence="8 9">
    <name type="scientific">Aliidiomarina minuta</name>
    <dbReference type="NCBI Taxonomy" id="880057"/>
    <lineage>
        <taxon>Bacteria</taxon>
        <taxon>Pseudomonadati</taxon>
        <taxon>Pseudomonadota</taxon>
        <taxon>Gammaproteobacteria</taxon>
        <taxon>Alteromonadales</taxon>
        <taxon>Idiomarinaceae</taxon>
        <taxon>Aliidiomarina</taxon>
    </lineage>
</organism>
<comment type="caution">
    <text evidence="8">The sequence shown here is derived from an EMBL/GenBank/DDBJ whole genome shotgun (WGS) entry which is preliminary data.</text>
</comment>
<keyword evidence="9" id="KW-1185">Reference proteome</keyword>
<dbReference type="OrthoDB" id="9814548at2"/>
<keyword evidence="4 5" id="KW-0413">Isomerase</keyword>
<dbReference type="Gene3D" id="3.10.50.40">
    <property type="match status" value="1"/>
</dbReference>
<dbReference type="PROSITE" id="PS51257">
    <property type="entry name" value="PROKAR_LIPOPROTEIN"/>
    <property type="match status" value="1"/>
</dbReference>
<evidence type="ECO:0000313" key="9">
    <source>
        <dbReference type="Proteomes" id="UP000288293"/>
    </source>
</evidence>
<dbReference type="Pfam" id="PF00254">
    <property type="entry name" value="FKBP_C"/>
    <property type="match status" value="1"/>
</dbReference>
<accession>A0A432W3X4</accession>
<dbReference type="RefSeq" id="WP_126804486.1">
    <property type="nucleotide sequence ID" value="NZ_PIPL01000003.1"/>
</dbReference>
<dbReference type="Pfam" id="PF01346">
    <property type="entry name" value="FKBP_N"/>
    <property type="match status" value="1"/>
</dbReference>
<evidence type="ECO:0000256" key="3">
    <source>
        <dbReference type="ARBA" id="ARBA00023110"/>
    </source>
</evidence>
<dbReference type="PANTHER" id="PTHR43811:SF19">
    <property type="entry name" value="39 KDA FK506-BINDING NUCLEAR PROTEIN"/>
    <property type="match status" value="1"/>
</dbReference>
<dbReference type="Proteomes" id="UP000288293">
    <property type="component" value="Unassembled WGS sequence"/>
</dbReference>
<protein>
    <recommendedName>
        <fullName evidence="6">Peptidyl-prolyl cis-trans isomerase</fullName>
        <ecNumber evidence="6">5.2.1.8</ecNumber>
    </recommendedName>
</protein>
<dbReference type="PANTHER" id="PTHR43811">
    <property type="entry name" value="FKBP-TYPE PEPTIDYL-PROLYL CIS-TRANS ISOMERASE FKPA"/>
    <property type="match status" value="1"/>
</dbReference>
<sequence>MNIMFKSFAVSALALAIVGCSEPYQVQDIEQASDDDRQAYALGTSVGQYVKENLDMQEESEIMLDRDIVIAAFIDAVNDNSQMDEETTGELLTELRTRVMEVREGAARSEGEAYLAENAEREGVQVTDSGLQYEVIREGDGERPEASDFVQVHYRGTLVSGEVFDSSYDRGEPASFPLDRVISGWTEGLQLMSEGAHYRFVIPSDLAYGDREVGGGSIPPHSTLIFEVELLEILDESPEGL</sequence>
<dbReference type="EC" id="5.2.1.8" evidence="6"/>
<dbReference type="InterPro" id="IPR001179">
    <property type="entry name" value="PPIase_FKBP_dom"/>
</dbReference>
<proteinExistence type="inferred from homology"/>
<dbReference type="AlphaFoldDB" id="A0A432W3X4"/>
<dbReference type="EMBL" id="PIPL01000003">
    <property type="protein sequence ID" value="RUO24065.1"/>
    <property type="molecule type" value="Genomic_DNA"/>
</dbReference>
<comment type="catalytic activity">
    <reaction evidence="1 5 6">
        <text>[protein]-peptidylproline (omega=180) = [protein]-peptidylproline (omega=0)</text>
        <dbReference type="Rhea" id="RHEA:16237"/>
        <dbReference type="Rhea" id="RHEA-COMP:10747"/>
        <dbReference type="Rhea" id="RHEA-COMP:10748"/>
        <dbReference type="ChEBI" id="CHEBI:83833"/>
        <dbReference type="ChEBI" id="CHEBI:83834"/>
        <dbReference type="EC" id="5.2.1.8"/>
    </reaction>
</comment>
<gene>
    <name evidence="8" type="ORF">CWE09_13050</name>
</gene>
<dbReference type="InterPro" id="IPR000774">
    <property type="entry name" value="PPIase_FKBP_N"/>
</dbReference>
<dbReference type="GO" id="GO:0003755">
    <property type="term" value="F:peptidyl-prolyl cis-trans isomerase activity"/>
    <property type="evidence" value="ECO:0007669"/>
    <property type="project" value="UniProtKB-UniRule"/>
</dbReference>
<evidence type="ECO:0000256" key="5">
    <source>
        <dbReference type="PROSITE-ProRule" id="PRU00277"/>
    </source>
</evidence>
<evidence type="ECO:0000256" key="2">
    <source>
        <dbReference type="ARBA" id="ARBA00006577"/>
    </source>
</evidence>
<dbReference type="Gene3D" id="1.10.287.460">
    <property type="entry name" value="Peptidyl-prolyl cis-trans isomerase, FKBP-type, N-terminal domain"/>
    <property type="match status" value="1"/>
</dbReference>
<evidence type="ECO:0000256" key="6">
    <source>
        <dbReference type="RuleBase" id="RU003915"/>
    </source>
</evidence>
<evidence type="ECO:0000256" key="4">
    <source>
        <dbReference type="ARBA" id="ARBA00023235"/>
    </source>
</evidence>
<evidence type="ECO:0000256" key="1">
    <source>
        <dbReference type="ARBA" id="ARBA00000971"/>
    </source>
</evidence>
<evidence type="ECO:0000259" key="7">
    <source>
        <dbReference type="PROSITE" id="PS50059"/>
    </source>
</evidence>
<dbReference type="InterPro" id="IPR036944">
    <property type="entry name" value="PPIase_FKBP_N_sf"/>
</dbReference>
<feature type="domain" description="PPIase FKBP-type" evidence="7">
    <location>
        <begin position="147"/>
        <end position="234"/>
    </location>
</feature>
<dbReference type="PROSITE" id="PS50059">
    <property type="entry name" value="FKBP_PPIASE"/>
    <property type="match status" value="1"/>
</dbReference>
<dbReference type="SUPFAM" id="SSF54534">
    <property type="entry name" value="FKBP-like"/>
    <property type="match status" value="1"/>
</dbReference>
<dbReference type="InterPro" id="IPR046357">
    <property type="entry name" value="PPIase_dom_sf"/>
</dbReference>
<reference evidence="8 9" key="1">
    <citation type="journal article" date="2011" name="Front. Microbiol.">
        <title>Genomic signatures of strain selection and enhancement in Bacillus atrophaeus var. globigii, a historical biowarfare simulant.</title>
        <authorList>
            <person name="Gibbons H.S."/>
            <person name="Broomall S.M."/>
            <person name="McNew L.A."/>
            <person name="Daligault H."/>
            <person name="Chapman C."/>
            <person name="Bruce D."/>
            <person name="Karavis M."/>
            <person name="Krepps M."/>
            <person name="McGregor P.A."/>
            <person name="Hong C."/>
            <person name="Park K.H."/>
            <person name="Akmal A."/>
            <person name="Feldman A."/>
            <person name="Lin J.S."/>
            <person name="Chang W.E."/>
            <person name="Higgs B.W."/>
            <person name="Demirev P."/>
            <person name="Lindquist J."/>
            <person name="Liem A."/>
            <person name="Fochler E."/>
            <person name="Read T.D."/>
            <person name="Tapia R."/>
            <person name="Johnson S."/>
            <person name="Bishop-Lilly K.A."/>
            <person name="Detter C."/>
            <person name="Han C."/>
            <person name="Sozhamannan S."/>
            <person name="Rosenzweig C.N."/>
            <person name="Skowronski E.W."/>
        </authorList>
    </citation>
    <scope>NUCLEOTIDE SEQUENCE [LARGE SCALE GENOMIC DNA]</scope>
    <source>
        <strain evidence="8 9">MLST1</strain>
    </source>
</reference>
<name>A0A432W3X4_9GAMM</name>
<keyword evidence="3 5" id="KW-0697">Rotamase</keyword>
<evidence type="ECO:0000313" key="8">
    <source>
        <dbReference type="EMBL" id="RUO24065.1"/>
    </source>
</evidence>